<keyword evidence="1" id="KW-0732">Signal</keyword>
<name>A0A5C3EZU2_9BASI</name>
<evidence type="ECO:0000256" key="1">
    <source>
        <dbReference type="SAM" id="SignalP"/>
    </source>
</evidence>
<feature type="chain" id="PRO_5023113709" evidence="1">
    <location>
        <begin position="20"/>
        <end position="88"/>
    </location>
</feature>
<feature type="signal peptide" evidence="1">
    <location>
        <begin position="1"/>
        <end position="19"/>
    </location>
</feature>
<gene>
    <name evidence="2" type="ORF">PSFLO_02808</name>
</gene>
<sequence>MKLSTVLALVAASIPLAMAKAPSQDHWYIYDDPGHTYMRDCWSSPDYRGLWLGPAARCLPSGYCPEMGYGAFYQTCEQIGSLTPPNDN</sequence>
<proteinExistence type="predicted"/>
<dbReference type="EMBL" id="OOIP01000006">
    <property type="protein sequence ID" value="SPO37335.1"/>
    <property type="molecule type" value="Genomic_DNA"/>
</dbReference>
<dbReference type="Proteomes" id="UP000323386">
    <property type="component" value="Unassembled WGS sequence"/>
</dbReference>
<protein>
    <submittedName>
        <fullName evidence="2">Uncharacterized protein</fullName>
    </submittedName>
</protein>
<keyword evidence="3" id="KW-1185">Reference proteome</keyword>
<evidence type="ECO:0000313" key="3">
    <source>
        <dbReference type="Proteomes" id="UP000323386"/>
    </source>
</evidence>
<organism evidence="2 3">
    <name type="scientific">Pseudozyma flocculosa</name>
    <dbReference type="NCBI Taxonomy" id="84751"/>
    <lineage>
        <taxon>Eukaryota</taxon>
        <taxon>Fungi</taxon>
        <taxon>Dikarya</taxon>
        <taxon>Basidiomycota</taxon>
        <taxon>Ustilaginomycotina</taxon>
        <taxon>Ustilaginomycetes</taxon>
        <taxon>Ustilaginales</taxon>
        <taxon>Ustilaginaceae</taxon>
        <taxon>Pseudozyma</taxon>
    </lineage>
</organism>
<dbReference type="AlphaFoldDB" id="A0A5C3EZU2"/>
<accession>A0A5C3EZU2</accession>
<evidence type="ECO:0000313" key="2">
    <source>
        <dbReference type="EMBL" id="SPO37335.1"/>
    </source>
</evidence>
<reference evidence="2 3" key="1">
    <citation type="submission" date="2018-03" db="EMBL/GenBank/DDBJ databases">
        <authorList>
            <person name="Guldener U."/>
        </authorList>
    </citation>
    <scope>NUCLEOTIDE SEQUENCE [LARGE SCALE GENOMIC DNA]</scope>
    <source>
        <strain evidence="2 3">DAOM196992</strain>
    </source>
</reference>